<evidence type="ECO:0000259" key="5">
    <source>
        <dbReference type="PROSITE" id="PS01124"/>
    </source>
</evidence>
<dbReference type="AlphaFoldDB" id="A0A7X2PAR7"/>
<proteinExistence type="predicted"/>
<dbReference type="GO" id="GO:0043565">
    <property type="term" value="F:sequence-specific DNA binding"/>
    <property type="evidence" value="ECO:0007669"/>
    <property type="project" value="InterPro"/>
</dbReference>
<feature type="transmembrane region" description="Helical" evidence="4">
    <location>
        <begin position="281"/>
        <end position="304"/>
    </location>
</feature>
<dbReference type="InterPro" id="IPR009057">
    <property type="entry name" value="Homeodomain-like_sf"/>
</dbReference>
<dbReference type="SMART" id="SM00342">
    <property type="entry name" value="HTH_ARAC"/>
    <property type="match status" value="1"/>
</dbReference>
<comment type="caution">
    <text evidence="6">The sequence shown here is derived from an EMBL/GenBank/DDBJ whole genome shotgun (WGS) entry which is preliminary data.</text>
</comment>
<accession>A0A7X2PAR7</accession>
<dbReference type="RefSeq" id="WP_154424331.1">
    <property type="nucleotide sequence ID" value="NZ_JAQYGB010000080.1"/>
</dbReference>
<keyword evidence="4" id="KW-0812">Transmembrane</keyword>
<evidence type="ECO:0000313" key="7">
    <source>
        <dbReference type="Proteomes" id="UP000460549"/>
    </source>
</evidence>
<name>A0A7X2PAR7_9SPIO</name>
<evidence type="ECO:0000256" key="1">
    <source>
        <dbReference type="ARBA" id="ARBA00023015"/>
    </source>
</evidence>
<dbReference type="Pfam" id="PF12833">
    <property type="entry name" value="HTH_18"/>
    <property type="match status" value="1"/>
</dbReference>
<feature type="transmembrane region" description="Helical" evidence="4">
    <location>
        <begin position="20"/>
        <end position="41"/>
    </location>
</feature>
<protein>
    <submittedName>
        <fullName evidence="6">Helix-turn-helix transcriptional regulator</fullName>
    </submittedName>
</protein>
<keyword evidence="3" id="KW-0804">Transcription</keyword>
<evidence type="ECO:0000256" key="3">
    <source>
        <dbReference type="ARBA" id="ARBA00023163"/>
    </source>
</evidence>
<dbReference type="InterPro" id="IPR018060">
    <property type="entry name" value="HTH_AraC"/>
</dbReference>
<dbReference type="Gene3D" id="1.10.10.60">
    <property type="entry name" value="Homeodomain-like"/>
    <property type="match status" value="2"/>
</dbReference>
<dbReference type="SUPFAM" id="SSF46689">
    <property type="entry name" value="Homeodomain-like"/>
    <property type="match status" value="2"/>
</dbReference>
<keyword evidence="2" id="KW-0238">DNA-binding</keyword>
<sequence>MKEKKQSFKRRTVMRWTLSYLLSTLIPLLMVLLLALLTLYFNSSAVTYSNSIAASYVQRNFRDVLTRINEIKSEIIVDSDFDILRNVNYLNEISSLNLSYHAADIRRLEQTSSSVNKLFLFSPTNNWYISDQSWGVISEMALMEVLPLEQSEIDKILRGEIWDVYMYDVTDSEVLILIPLSYIKSYNPNNLCLGVRVSKNELFSTVIDIYHDVIIYSERQNSLVYCLSGKYEAGEVDSRFASLELGSTAKIDKSIVSVAEDLILSLKCIVVMDRNTYFKNYYLLIEVITLGLVTAAFFGTVLIVRSVKRNWTHYEAAAVESGVDLNEIPLSSNDYAPFVSSVSNLRAQQEELSNVITKQKRSLIESAFSKLIDGDNTVTKETLAALGFEVLSDLFFVLIAKSEKEDILQYLEKLFGTSIVIPFQSEYGDAFIVNTKRDDEEFFIESYKRVKEDGVLESLSASYLHTGLDSIRDSYLEAISVHEYQKDHDIPFLSYSELLNTTKQTTYQFTLEENMMLQKALKEGDGERAKGIINKVIERNRENGVSPKTLRFLLFSMSGTIVRTINSLDNQYREVIPDINFPPILQSQHFQKSLMGVEEIIDTICYSIKAISETYTDESSETYQIYKKVLQYIHENYSDAMMNVSSIADSFNISIAYLSRIFKKYHTINISEYITSYRLDRAKELLNEGKMVGDVVSMCGFGSLRTFLRVFKAVEGITPGQYKSSVAKEN</sequence>
<keyword evidence="1" id="KW-0805">Transcription regulation</keyword>
<dbReference type="EMBL" id="VUNN01000002">
    <property type="protein sequence ID" value="MSU05429.1"/>
    <property type="molecule type" value="Genomic_DNA"/>
</dbReference>
<evidence type="ECO:0000256" key="4">
    <source>
        <dbReference type="SAM" id="Phobius"/>
    </source>
</evidence>
<keyword evidence="4" id="KW-0472">Membrane</keyword>
<keyword evidence="4" id="KW-1133">Transmembrane helix</keyword>
<dbReference type="PANTHER" id="PTHR43280">
    <property type="entry name" value="ARAC-FAMILY TRANSCRIPTIONAL REGULATOR"/>
    <property type="match status" value="1"/>
</dbReference>
<reference evidence="6 7" key="1">
    <citation type="submission" date="2019-08" db="EMBL/GenBank/DDBJ databases">
        <title>In-depth cultivation of the pig gut microbiome towards novel bacterial diversity and tailored functional studies.</title>
        <authorList>
            <person name="Wylensek D."/>
            <person name="Hitch T.C.A."/>
            <person name="Clavel T."/>
        </authorList>
    </citation>
    <scope>NUCLEOTIDE SEQUENCE [LARGE SCALE GENOMIC DNA]</scope>
    <source>
        <strain evidence="6 7">NM-380-WT-3C1</strain>
    </source>
</reference>
<evidence type="ECO:0000313" key="6">
    <source>
        <dbReference type="EMBL" id="MSU05429.1"/>
    </source>
</evidence>
<organism evidence="6 7">
    <name type="scientific">Bullifex porci</name>
    <dbReference type="NCBI Taxonomy" id="2606638"/>
    <lineage>
        <taxon>Bacteria</taxon>
        <taxon>Pseudomonadati</taxon>
        <taxon>Spirochaetota</taxon>
        <taxon>Spirochaetia</taxon>
        <taxon>Spirochaetales</taxon>
        <taxon>Spirochaetaceae</taxon>
        <taxon>Bullifex</taxon>
    </lineage>
</organism>
<dbReference type="PROSITE" id="PS01124">
    <property type="entry name" value="HTH_ARAC_FAMILY_2"/>
    <property type="match status" value="1"/>
</dbReference>
<dbReference type="Proteomes" id="UP000460549">
    <property type="component" value="Unassembled WGS sequence"/>
</dbReference>
<keyword evidence="7" id="KW-1185">Reference proteome</keyword>
<dbReference type="GO" id="GO:0003700">
    <property type="term" value="F:DNA-binding transcription factor activity"/>
    <property type="evidence" value="ECO:0007669"/>
    <property type="project" value="InterPro"/>
</dbReference>
<dbReference type="PANTHER" id="PTHR43280:SF2">
    <property type="entry name" value="HTH-TYPE TRANSCRIPTIONAL REGULATOR EXSA"/>
    <property type="match status" value="1"/>
</dbReference>
<evidence type="ECO:0000256" key="2">
    <source>
        <dbReference type="ARBA" id="ARBA00023125"/>
    </source>
</evidence>
<gene>
    <name evidence="6" type="ORF">FYJ80_01335</name>
</gene>
<feature type="domain" description="HTH araC/xylS-type" evidence="5">
    <location>
        <begin position="627"/>
        <end position="725"/>
    </location>
</feature>